<dbReference type="SUPFAM" id="SSF161098">
    <property type="entry name" value="MetI-like"/>
    <property type="match status" value="1"/>
</dbReference>
<dbReference type="AlphaFoldDB" id="B5IAD6"/>
<keyword evidence="6 7" id="KW-0472">Membrane</keyword>
<dbReference type="OrthoDB" id="312811at2157"/>
<evidence type="ECO:0000313" key="8">
    <source>
        <dbReference type="EMBL" id="ADD08220.1"/>
    </source>
</evidence>
<feature type="transmembrane region" description="Helical" evidence="7">
    <location>
        <begin position="251"/>
        <end position="273"/>
    </location>
</feature>
<name>B5IAD6_ACIB4</name>
<evidence type="ECO:0000256" key="7">
    <source>
        <dbReference type="RuleBase" id="RU363032"/>
    </source>
</evidence>
<organism evidence="8 9">
    <name type="scientific">Aciduliprofundum boonei (strain DSM 19572 / T469)</name>
    <dbReference type="NCBI Taxonomy" id="439481"/>
    <lineage>
        <taxon>Archaea</taxon>
        <taxon>Methanobacteriati</taxon>
        <taxon>Thermoplasmatota</taxon>
        <taxon>DHVE2 group</taxon>
        <taxon>Candidatus Aciduliprofundum</taxon>
    </lineage>
</organism>
<dbReference type="RefSeq" id="WP_008082413.1">
    <property type="nucleotide sequence ID" value="NC_013926.1"/>
</dbReference>
<keyword evidence="4 7" id="KW-0812">Transmembrane</keyword>
<dbReference type="PROSITE" id="PS50928">
    <property type="entry name" value="ABC_TM1"/>
    <property type="match status" value="1"/>
</dbReference>
<evidence type="ECO:0000256" key="5">
    <source>
        <dbReference type="ARBA" id="ARBA00022989"/>
    </source>
</evidence>
<proteinExistence type="inferred from homology"/>
<protein>
    <submittedName>
        <fullName evidence="8">Binding-protein-dependent transport systems inner membrane component</fullName>
    </submittedName>
</protein>
<dbReference type="Gene3D" id="1.10.3720.10">
    <property type="entry name" value="MetI-like"/>
    <property type="match status" value="1"/>
</dbReference>
<keyword evidence="9" id="KW-1185">Reference proteome</keyword>
<evidence type="ECO:0000256" key="6">
    <source>
        <dbReference type="ARBA" id="ARBA00023136"/>
    </source>
</evidence>
<feature type="transmembrane region" description="Helical" evidence="7">
    <location>
        <begin position="198"/>
        <end position="231"/>
    </location>
</feature>
<dbReference type="STRING" id="439481.Aboo_0409"/>
<feature type="transmembrane region" description="Helical" evidence="7">
    <location>
        <begin position="148"/>
        <end position="166"/>
    </location>
</feature>
<evidence type="ECO:0000256" key="4">
    <source>
        <dbReference type="ARBA" id="ARBA00022692"/>
    </source>
</evidence>
<dbReference type="InterPro" id="IPR000515">
    <property type="entry name" value="MetI-like"/>
</dbReference>
<dbReference type="InterPro" id="IPR025966">
    <property type="entry name" value="OppC_N"/>
</dbReference>
<keyword evidence="2 7" id="KW-0813">Transport</keyword>
<accession>B5IAD6</accession>
<dbReference type="GeneID" id="8827352"/>
<dbReference type="PANTHER" id="PTHR43386:SF1">
    <property type="entry name" value="D,D-DIPEPTIDE TRANSPORT SYSTEM PERMEASE PROTEIN DDPC-RELATED"/>
    <property type="match status" value="1"/>
</dbReference>
<dbReference type="Pfam" id="PF12911">
    <property type="entry name" value="OppC_N"/>
    <property type="match status" value="1"/>
</dbReference>
<dbReference type="GO" id="GO:0055085">
    <property type="term" value="P:transmembrane transport"/>
    <property type="evidence" value="ECO:0007669"/>
    <property type="project" value="InterPro"/>
</dbReference>
<feature type="transmembrane region" description="Helical" evidence="7">
    <location>
        <begin position="120"/>
        <end position="142"/>
    </location>
</feature>
<evidence type="ECO:0000256" key="2">
    <source>
        <dbReference type="ARBA" id="ARBA00022448"/>
    </source>
</evidence>
<dbReference type="HOGENOM" id="CLU_028518_1_1_2"/>
<gene>
    <name evidence="8" type="ordered locus">Aboo_0409</name>
</gene>
<sequence length="286" mass="31706">MELADKIFNPIIKSLFKKVPGRWMLITGLTIVLIVIILAIFAPWISPYNPTESTNDTFAPPSWKHPMGTNRIGQDMFSRILWGGRIMLYVVAIATLLSMSVGIPLGLISGYYRGKMDRTLSIIMDSIYAFPAIILAIVISVALGPSPMNTAVAISFVYVPTYFRMVRGQTLSFREQLFVEGARAVGAKNKDIMFKYILPNLVPTILVVFSLSVADTILTEAGLSFLGLSVVPPTPDWGYDLKVGQPFFLDGYWWLVIFPGFMIMIFAMAFALIGEALSERTSLGTR</sequence>
<dbReference type="EMBL" id="CP001941">
    <property type="protein sequence ID" value="ADD08220.1"/>
    <property type="molecule type" value="Genomic_DNA"/>
</dbReference>
<dbReference type="GO" id="GO:0005886">
    <property type="term" value="C:plasma membrane"/>
    <property type="evidence" value="ECO:0007669"/>
    <property type="project" value="UniProtKB-SubCell"/>
</dbReference>
<dbReference type="Pfam" id="PF00528">
    <property type="entry name" value="BPD_transp_1"/>
    <property type="match status" value="1"/>
</dbReference>
<dbReference type="InterPro" id="IPR050366">
    <property type="entry name" value="BP-dependent_transpt_permease"/>
</dbReference>
<evidence type="ECO:0000256" key="1">
    <source>
        <dbReference type="ARBA" id="ARBA00004651"/>
    </source>
</evidence>
<reference evidence="8" key="1">
    <citation type="submission" date="2010-02" db="EMBL/GenBank/DDBJ databases">
        <title>Complete sequence of Aciduliprofundum boonei T469.</title>
        <authorList>
            <consortium name="US DOE Joint Genome Institute"/>
            <person name="Lucas S."/>
            <person name="Copeland A."/>
            <person name="Lapidus A."/>
            <person name="Cheng J.-F."/>
            <person name="Bruce D."/>
            <person name="Goodwin L."/>
            <person name="Pitluck S."/>
            <person name="Saunders E."/>
            <person name="Detter J.C."/>
            <person name="Han C."/>
            <person name="Tapia R."/>
            <person name="Land M."/>
            <person name="Hauser L."/>
            <person name="Kyrpides N."/>
            <person name="Mikhailova N."/>
            <person name="Flores G."/>
            <person name="Reysenbach A.-L."/>
            <person name="Woyke T."/>
        </authorList>
    </citation>
    <scope>NUCLEOTIDE SEQUENCE</scope>
    <source>
        <strain evidence="8">T469</strain>
    </source>
</reference>
<evidence type="ECO:0000313" key="9">
    <source>
        <dbReference type="Proteomes" id="UP000001400"/>
    </source>
</evidence>
<dbReference type="KEGG" id="abi:Aboo_0409"/>
<dbReference type="CDD" id="cd06261">
    <property type="entry name" value="TM_PBP2"/>
    <property type="match status" value="1"/>
</dbReference>
<keyword evidence="3" id="KW-1003">Cell membrane</keyword>
<feature type="transmembrane region" description="Helical" evidence="7">
    <location>
        <begin position="86"/>
        <end position="108"/>
    </location>
</feature>
<comment type="subcellular location">
    <subcellularLocation>
        <location evidence="1 7">Cell membrane</location>
        <topology evidence="1 7">Multi-pass membrane protein</topology>
    </subcellularLocation>
</comment>
<comment type="similarity">
    <text evidence="7">Belongs to the binding-protein-dependent transport system permease family.</text>
</comment>
<feature type="transmembrane region" description="Helical" evidence="7">
    <location>
        <begin position="23"/>
        <end position="45"/>
    </location>
</feature>
<dbReference type="PANTHER" id="PTHR43386">
    <property type="entry name" value="OLIGOPEPTIDE TRANSPORT SYSTEM PERMEASE PROTEIN APPC"/>
    <property type="match status" value="1"/>
</dbReference>
<evidence type="ECO:0000256" key="3">
    <source>
        <dbReference type="ARBA" id="ARBA00022475"/>
    </source>
</evidence>
<dbReference type="Proteomes" id="UP000001400">
    <property type="component" value="Chromosome"/>
</dbReference>
<dbReference type="InterPro" id="IPR035906">
    <property type="entry name" value="MetI-like_sf"/>
</dbReference>
<keyword evidence="5 7" id="KW-1133">Transmembrane helix</keyword>
<dbReference type="eggNOG" id="arCOG00748">
    <property type="taxonomic scope" value="Archaea"/>
</dbReference>